<dbReference type="Bgee" id="ENSMGAG00000014581">
    <property type="expression patterns" value="Expressed in hindlimb stylopod and 18 other cell types or tissues"/>
</dbReference>
<feature type="region of interest" description="Disordered" evidence="1">
    <location>
        <begin position="29"/>
        <end position="65"/>
    </location>
</feature>
<name>G1NP18_MELGA</name>
<dbReference type="AlphaFoldDB" id="G1NP18"/>
<dbReference type="RefSeq" id="XP_010722637.1">
    <property type="nucleotide sequence ID" value="XM_010724335.2"/>
</dbReference>
<organism evidence="2 3">
    <name type="scientific">Meleagris gallopavo</name>
    <name type="common">Wild turkey</name>
    <dbReference type="NCBI Taxonomy" id="9103"/>
    <lineage>
        <taxon>Eukaryota</taxon>
        <taxon>Metazoa</taxon>
        <taxon>Chordata</taxon>
        <taxon>Craniata</taxon>
        <taxon>Vertebrata</taxon>
        <taxon>Euteleostomi</taxon>
        <taxon>Archelosauria</taxon>
        <taxon>Archosauria</taxon>
        <taxon>Dinosauria</taxon>
        <taxon>Saurischia</taxon>
        <taxon>Theropoda</taxon>
        <taxon>Coelurosauria</taxon>
        <taxon>Aves</taxon>
        <taxon>Neognathae</taxon>
        <taxon>Galloanserae</taxon>
        <taxon>Galliformes</taxon>
        <taxon>Phasianidae</taxon>
        <taxon>Meleagridinae</taxon>
        <taxon>Meleagris</taxon>
    </lineage>
</organism>
<dbReference type="Pfam" id="PF15880">
    <property type="entry name" value="NDUFV3"/>
    <property type="match status" value="1"/>
</dbReference>
<feature type="compositionally biased region" description="Low complexity" evidence="1">
    <location>
        <begin position="337"/>
        <end position="346"/>
    </location>
</feature>
<protein>
    <submittedName>
        <fullName evidence="2">NADH:ubiquinone oxidoreductase subunit V3</fullName>
    </submittedName>
</protein>
<feature type="compositionally biased region" description="Basic and acidic residues" evidence="1">
    <location>
        <begin position="272"/>
        <end position="295"/>
    </location>
</feature>
<dbReference type="Ensembl" id="ENSMGAT00000016400.3">
    <property type="protein sequence ID" value="ENSMGAP00000015444.3"/>
    <property type="gene ID" value="ENSMGAG00000014581.3"/>
</dbReference>
<evidence type="ECO:0000256" key="1">
    <source>
        <dbReference type="SAM" id="MobiDB-lite"/>
    </source>
</evidence>
<proteinExistence type="predicted"/>
<gene>
    <name evidence="2" type="primary">NDUFV3</name>
</gene>
<dbReference type="InParanoid" id="G1NP18"/>
<dbReference type="PANTHER" id="PTHR17117:SF3">
    <property type="entry name" value="NADH DEHYDROGENASE [UBIQUINONE] FLAVOPROTEIN 3, MITOCHONDRIAL"/>
    <property type="match status" value="1"/>
</dbReference>
<keyword evidence="3" id="KW-1185">Reference proteome</keyword>
<feature type="compositionally biased region" description="Basic and acidic residues" evidence="1">
    <location>
        <begin position="164"/>
        <end position="187"/>
    </location>
</feature>
<dbReference type="GO" id="GO:0042775">
    <property type="term" value="P:mitochondrial ATP synthesis coupled electron transport"/>
    <property type="evidence" value="ECO:0007669"/>
    <property type="project" value="TreeGrafter"/>
</dbReference>
<feature type="compositionally biased region" description="Basic and acidic residues" evidence="1">
    <location>
        <begin position="141"/>
        <end position="151"/>
    </location>
</feature>
<dbReference type="KEGG" id="mgp:100550118"/>
<dbReference type="GO" id="GO:0005739">
    <property type="term" value="C:mitochondrion"/>
    <property type="evidence" value="ECO:0007669"/>
    <property type="project" value="InterPro"/>
</dbReference>
<evidence type="ECO:0000313" key="3">
    <source>
        <dbReference type="Proteomes" id="UP000001645"/>
    </source>
</evidence>
<feature type="compositionally biased region" description="Polar residues" evidence="1">
    <location>
        <begin position="235"/>
        <end position="246"/>
    </location>
</feature>
<dbReference type="InterPro" id="IPR026193">
    <property type="entry name" value="NDUFV3"/>
</dbReference>
<dbReference type="PANTHER" id="PTHR17117">
    <property type="entry name" value="NADH-UBIQUINONE OXIDOREDUCTASE"/>
    <property type="match status" value="1"/>
</dbReference>
<feature type="compositionally biased region" description="Acidic residues" evidence="1">
    <location>
        <begin position="121"/>
        <end position="134"/>
    </location>
</feature>
<feature type="compositionally biased region" description="Basic and acidic residues" evidence="1">
    <location>
        <begin position="205"/>
        <end position="225"/>
    </location>
</feature>
<dbReference type="CTD" id="4731"/>
<evidence type="ECO:0000313" key="2">
    <source>
        <dbReference type="Ensembl" id="ENSMGAP00000015444.3"/>
    </source>
</evidence>
<dbReference type="GO" id="GO:0045271">
    <property type="term" value="C:respiratory chain complex I"/>
    <property type="evidence" value="ECO:0007669"/>
    <property type="project" value="InterPro"/>
</dbReference>
<dbReference type="HOGENOM" id="CLU_211256_0_0_1"/>
<accession>G1NP18</accession>
<feature type="compositionally biased region" description="Polar residues" evidence="1">
    <location>
        <begin position="256"/>
        <end position="271"/>
    </location>
</feature>
<dbReference type="GeneID" id="100550118"/>
<reference evidence="2" key="2">
    <citation type="submission" date="2025-08" db="UniProtKB">
        <authorList>
            <consortium name="Ensembl"/>
        </authorList>
    </citation>
    <scope>IDENTIFICATION</scope>
</reference>
<feature type="region of interest" description="Disordered" evidence="1">
    <location>
        <begin position="90"/>
        <end position="347"/>
    </location>
</feature>
<dbReference type="GeneTree" id="ENSGT00390000012196"/>
<sequence>MAAPSLLSCGRVAARKAVQLEAWGLRGATLCTRPGGSGMPPDSISAKEGGSTLNTNPKEVSKPDEDLRMLMAKKTVVAFPQQVIVSSLEEARLSKIAKGGGMRKELAEEETSSSSSSDSDSSSDSEEENDDGDESGVSFKTRVEFPRRDSIISENIPIKTSQLPRDDLSQKDHKEYIAKKKPSKTETDVPTVKQVAFSKASVSHETLKSEAKDPNTKSAPKEADQQKLVLEPHLNKNQVLTDSTLKSDYLEEKSLRAQTATTQLKAPSVTQEGKEQNLISRREGKKVKETQKSEEVEVASPKQEEEISESTALVMGTKEETVQEAGVQTGESSTIDEATAAAQPAPEEFDNSTYKNLQHHEYNIYTFIDSLVDLSKFRQPQPSSGRPSPRH</sequence>
<dbReference type="OrthoDB" id="6161911at2759"/>
<reference evidence="2 3" key="1">
    <citation type="journal article" date="2010" name="PLoS Biol.">
        <title>Multi-platform next-generation sequencing of the domestic turkey (Meleagris gallopavo): genome assembly and analysis.</title>
        <authorList>
            <person name="Dalloul R.A."/>
            <person name="Long J.A."/>
            <person name="Zimin A.V."/>
            <person name="Aslam L."/>
            <person name="Beal K."/>
            <person name="Blomberg L.A."/>
            <person name="Bouffard P."/>
            <person name="Burt D.W."/>
            <person name="Crasta O."/>
            <person name="Crooijmans R.P."/>
            <person name="Cooper K."/>
            <person name="Coulombe R.A."/>
            <person name="De S."/>
            <person name="Delany M.E."/>
            <person name="Dodgson J.B."/>
            <person name="Dong J.J."/>
            <person name="Evans C."/>
            <person name="Frederickson K.M."/>
            <person name="Flicek P."/>
            <person name="Florea L."/>
            <person name="Folkerts O."/>
            <person name="Groenen M.A."/>
            <person name="Harkins T.T."/>
            <person name="Herrero J."/>
            <person name="Hoffmann S."/>
            <person name="Megens H.J."/>
            <person name="Jiang A."/>
            <person name="de Jong P."/>
            <person name="Kaiser P."/>
            <person name="Kim H."/>
            <person name="Kim K.W."/>
            <person name="Kim S."/>
            <person name="Langenberger D."/>
            <person name="Lee M.K."/>
            <person name="Lee T."/>
            <person name="Mane S."/>
            <person name="Marcais G."/>
            <person name="Marz M."/>
            <person name="McElroy A.P."/>
            <person name="Modise T."/>
            <person name="Nefedov M."/>
            <person name="Notredame C."/>
            <person name="Paton I.R."/>
            <person name="Payne W.S."/>
            <person name="Pertea G."/>
            <person name="Prickett D."/>
            <person name="Puiu D."/>
            <person name="Qioa D."/>
            <person name="Raineri E."/>
            <person name="Ruffier M."/>
            <person name="Salzberg S.L."/>
            <person name="Schatz M.C."/>
            <person name="Scheuring C."/>
            <person name="Schmidt C.J."/>
            <person name="Schroeder S."/>
            <person name="Searle S.M."/>
            <person name="Smith E.J."/>
            <person name="Smith J."/>
            <person name="Sonstegard T.S."/>
            <person name="Stadler P.F."/>
            <person name="Tafer H."/>
            <person name="Tu Z.J."/>
            <person name="Van Tassell C.P."/>
            <person name="Vilella A.J."/>
            <person name="Williams K.P."/>
            <person name="Yorke J.A."/>
            <person name="Zhang L."/>
            <person name="Zhang H.B."/>
            <person name="Zhang X."/>
            <person name="Zhang Y."/>
            <person name="Reed K.M."/>
        </authorList>
    </citation>
    <scope>NUCLEOTIDE SEQUENCE [LARGE SCALE GENOMIC DNA]</scope>
</reference>
<reference evidence="2" key="3">
    <citation type="submission" date="2025-09" db="UniProtKB">
        <authorList>
            <consortium name="Ensembl"/>
        </authorList>
    </citation>
    <scope>IDENTIFICATION</scope>
</reference>
<dbReference type="Proteomes" id="UP000001645">
    <property type="component" value="Chromosome 1"/>
</dbReference>